<dbReference type="SUPFAM" id="SSF75304">
    <property type="entry name" value="Amidase signature (AS) enzymes"/>
    <property type="match status" value="1"/>
</dbReference>
<proteinExistence type="predicted"/>
<dbReference type="Proteomes" id="UP001363010">
    <property type="component" value="Unassembled WGS sequence"/>
</dbReference>
<name>A0ABU8W934_9BURK</name>
<reference evidence="3 4" key="1">
    <citation type="submission" date="2024-03" db="EMBL/GenBank/DDBJ databases">
        <title>Novel species of the genus Variovorax.</title>
        <authorList>
            <person name="Liu Q."/>
            <person name="Xin Y.-H."/>
        </authorList>
    </citation>
    <scope>NUCLEOTIDE SEQUENCE [LARGE SCALE GENOMIC DNA]</scope>
    <source>
        <strain evidence="3 4">KACC 18501</strain>
    </source>
</reference>
<protein>
    <submittedName>
        <fullName evidence="3">Amidase family protein</fullName>
    </submittedName>
</protein>
<feature type="region of interest" description="Disordered" evidence="1">
    <location>
        <begin position="115"/>
        <end position="140"/>
    </location>
</feature>
<organism evidence="3 4">
    <name type="scientific">Variovorax humicola</name>
    <dbReference type="NCBI Taxonomy" id="1769758"/>
    <lineage>
        <taxon>Bacteria</taxon>
        <taxon>Pseudomonadati</taxon>
        <taxon>Pseudomonadota</taxon>
        <taxon>Betaproteobacteria</taxon>
        <taxon>Burkholderiales</taxon>
        <taxon>Comamonadaceae</taxon>
        <taxon>Variovorax</taxon>
    </lineage>
</organism>
<evidence type="ECO:0000313" key="4">
    <source>
        <dbReference type="Proteomes" id="UP001363010"/>
    </source>
</evidence>
<dbReference type="PANTHER" id="PTHR43372">
    <property type="entry name" value="FATTY-ACID AMIDE HYDROLASE"/>
    <property type="match status" value="1"/>
</dbReference>
<sequence length="187" mass="21100">MTTHPTAHQLLRRLDQREIWSVELLKDQLARFSANDPAMATTWGYQAFKDNVAAHHSADVQRLVDAGAIIFGKTNVSVSLADWQTFNPVYGTTNNPWDLTRVPVARREDPPLLWRPASRPSSLAATSAHPSVTRPTTAVSTVTTPPEAWCRCTAMHCPDRPAWMPWTSESPDRWREAPPIFSWPWMS</sequence>
<dbReference type="InterPro" id="IPR036928">
    <property type="entry name" value="AS_sf"/>
</dbReference>
<dbReference type="InterPro" id="IPR023631">
    <property type="entry name" value="Amidase_dom"/>
</dbReference>
<evidence type="ECO:0000259" key="2">
    <source>
        <dbReference type="Pfam" id="PF01425"/>
    </source>
</evidence>
<evidence type="ECO:0000313" key="3">
    <source>
        <dbReference type="EMBL" id="MEJ8826557.1"/>
    </source>
</evidence>
<dbReference type="PANTHER" id="PTHR43372:SF4">
    <property type="entry name" value="FATTY-ACID AMIDE HYDROLASE 2"/>
    <property type="match status" value="1"/>
</dbReference>
<keyword evidence="4" id="KW-1185">Reference proteome</keyword>
<dbReference type="Gene3D" id="3.90.1300.10">
    <property type="entry name" value="Amidase signature (AS) domain"/>
    <property type="match status" value="1"/>
</dbReference>
<dbReference type="Pfam" id="PF01425">
    <property type="entry name" value="Amidase"/>
    <property type="match status" value="1"/>
</dbReference>
<feature type="domain" description="Amidase" evidence="2">
    <location>
        <begin position="39"/>
        <end position="103"/>
    </location>
</feature>
<dbReference type="InterPro" id="IPR052739">
    <property type="entry name" value="FAAH2"/>
</dbReference>
<dbReference type="RefSeq" id="WP_340367594.1">
    <property type="nucleotide sequence ID" value="NZ_JBBKZV010000036.1"/>
</dbReference>
<feature type="compositionally biased region" description="Polar residues" evidence="1">
    <location>
        <begin position="119"/>
        <end position="129"/>
    </location>
</feature>
<comment type="caution">
    <text evidence="3">The sequence shown here is derived from an EMBL/GenBank/DDBJ whole genome shotgun (WGS) entry which is preliminary data.</text>
</comment>
<gene>
    <name evidence="3" type="ORF">WKW80_31820</name>
</gene>
<feature type="compositionally biased region" description="Low complexity" evidence="1">
    <location>
        <begin position="130"/>
        <end position="140"/>
    </location>
</feature>
<accession>A0ABU8W934</accession>
<dbReference type="EMBL" id="JBBKZV010000036">
    <property type="protein sequence ID" value="MEJ8826557.1"/>
    <property type="molecule type" value="Genomic_DNA"/>
</dbReference>
<evidence type="ECO:0000256" key="1">
    <source>
        <dbReference type="SAM" id="MobiDB-lite"/>
    </source>
</evidence>